<keyword evidence="1" id="KW-0472">Membrane</keyword>
<evidence type="ECO:0000313" key="3">
    <source>
        <dbReference type="Proteomes" id="UP000001219"/>
    </source>
</evidence>
<evidence type="ECO:0000313" key="2">
    <source>
        <dbReference type="EMBL" id="ACY20877.1"/>
    </source>
</evidence>
<protein>
    <submittedName>
        <fullName evidence="2">Uncharacterized protein</fullName>
    </submittedName>
</protein>
<gene>
    <name evidence="2" type="ordered locus">Gbro_1604</name>
</gene>
<proteinExistence type="predicted"/>
<organism evidence="2 3">
    <name type="scientific">Gordonia bronchialis (strain ATCC 25592 / DSM 43247 / BCRC 13721 / JCM 3198 / KCTC 3076 / NBRC 16047 / NCTC 10667)</name>
    <name type="common">Rhodococcus bronchialis</name>
    <dbReference type="NCBI Taxonomy" id="526226"/>
    <lineage>
        <taxon>Bacteria</taxon>
        <taxon>Bacillati</taxon>
        <taxon>Actinomycetota</taxon>
        <taxon>Actinomycetes</taxon>
        <taxon>Mycobacteriales</taxon>
        <taxon>Gordoniaceae</taxon>
        <taxon>Gordonia</taxon>
    </lineage>
</organism>
<feature type="transmembrane region" description="Helical" evidence="1">
    <location>
        <begin position="15"/>
        <end position="36"/>
    </location>
</feature>
<keyword evidence="3" id="KW-1185">Reference proteome</keyword>
<feature type="transmembrane region" description="Helical" evidence="1">
    <location>
        <begin position="48"/>
        <end position="70"/>
    </location>
</feature>
<name>D0L7L4_GORB4</name>
<reference evidence="2 3" key="2">
    <citation type="journal article" date="2010" name="Stand. Genomic Sci.">
        <title>Complete genome sequence of Gordonia bronchialis type strain (3410).</title>
        <authorList>
            <person name="Ivanova N."/>
            <person name="Sikorski J."/>
            <person name="Jando M."/>
            <person name="Lapidus A."/>
            <person name="Nolan M."/>
            <person name="Lucas S."/>
            <person name="Del Rio T.G."/>
            <person name="Tice H."/>
            <person name="Copeland A."/>
            <person name="Cheng J.F."/>
            <person name="Chen F."/>
            <person name="Bruce D."/>
            <person name="Goodwin L."/>
            <person name="Pitluck S."/>
            <person name="Mavromatis K."/>
            <person name="Ovchinnikova G."/>
            <person name="Pati A."/>
            <person name="Chen A."/>
            <person name="Palaniappan K."/>
            <person name="Land M."/>
            <person name="Hauser L."/>
            <person name="Chang Y.J."/>
            <person name="Jeffries C.D."/>
            <person name="Chain P."/>
            <person name="Saunders E."/>
            <person name="Han C."/>
            <person name="Detter J.C."/>
            <person name="Brettin T."/>
            <person name="Rohde M."/>
            <person name="Goker M."/>
            <person name="Bristow J."/>
            <person name="Eisen J.A."/>
            <person name="Markowitz V."/>
            <person name="Hugenholtz P."/>
            <person name="Klenk H.P."/>
            <person name="Kyrpides N.C."/>
        </authorList>
    </citation>
    <scope>NUCLEOTIDE SEQUENCE [LARGE SCALE GENOMIC DNA]</scope>
    <source>
        <strain evidence="3">ATCC 25592 / DSM 43247 / BCRC 13721 / JCM 3198 / KCTC 3076 / NBRC 16047 / NCTC 10667</strain>
    </source>
</reference>
<reference evidence="3" key="1">
    <citation type="submission" date="2009-10" db="EMBL/GenBank/DDBJ databases">
        <title>The complete chromosome of Gordonia bronchialis DSM 43247.</title>
        <authorList>
            <consortium name="US DOE Joint Genome Institute (JGI-PGF)"/>
            <person name="Lucas S."/>
            <person name="Copeland A."/>
            <person name="Lapidus A."/>
            <person name="Glavina del Rio T."/>
            <person name="Dalin E."/>
            <person name="Tice H."/>
            <person name="Bruce D."/>
            <person name="Goodwin L."/>
            <person name="Pitluck S."/>
            <person name="Kyrpides N."/>
            <person name="Mavromatis K."/>
            <person name="Ivanova N."/>
            <person name="Ovchinnikova G."/>
            <person name="Saunders E."/>
            <person name="Brettin T."/>
            <person name="Detter J.C."/>
            <person name="Han C."/>
            <person name="Larimer F."/>
            <person name="Land M."/>
            <person name="Hauser L."/>
            <person name="Markowitz V."/>
            <person name="Cheng J.-F."/>
            <person name="Hugenholtz P."/>
            <person name="Woyke T."/>
            <person name="Wu D."/>
            <person name="Jando M."/>
            <person name="Schneider S."/>
            <person name="Goeker M."/>
            <person name="Klenk H.-P."/>
            <person name="Eisen J.A."/>
        </authorList>
    </citation>
    <scope>NUCLEOTIDE SEQUENCE [LARGE SCALE GENOMIC DNA]</scope>
    <source>
        <strain evidence="3">ATCC 25592 / DSM 43247 / BCRC 13721 / JCM 3198 / KCTC 3076 / NBRC 16047 / NCTC 10667</strain>
    </source>
</reference>
<dbReference type="KEGG" id="gbr:Gbro_1604"/>
<accession>D0L7L4</accession>
<dbReference type="Proteomes" id="UP000001219">
    <property type="component" value="Chromosome"/>
</dbReference>
<keyword evidence="1" id="KW-1133">Transmembrane helix</keyword>
<sequence>MTNGAPLALAETSPALLTLGISLYSAVILICIGVGINAARHGRRRLTIVMAVIVGVLTVVGVVLAILSSVH</sequence>
<keyword evidence="1" id="KW-0812">Transmembrane</keyword>
<dbReference type="eggNOG" id="ENOG5031VY3">
    <property type="taxonomic scope" value="Bacteria"/>
</dbReference>
<dbReference type="HOGENOM" id="CLU_201769_1_0_11"/>
<dbReference type="AlphaFoldDB" id="D0L7L4"/>
<dbReference type="EMBL" id="CP001802">
    <property type="protein sequence ID" value="ACY20877.1"/>
    <property type="molecule type" value="Genomic_DNA"/>
</dbReference>
<dbReference type="RefSeq" id="WP_012833445.1">
    <property type="nucleotide sequence ID" value="NC_013441.1"/>
</dbReference>
<evidence type="ECO:0000256" key="1">
    <source>
        <dbReference type="SAM" id="Phobius"/>
    </source>
</evidence>